<comment type="caution">
    <text evidence="1">The sequence shown here is derived from an EMBL/GenBank/DDBJ whole genome shotgun (WGS) entry which is preliminary data.</text>
</comment>
<reference evidence="2" key="1">
    <citation type="journal article" date="2018" name="Nat. Plants">
        <title>Whole-genome landscape of Medicago truncatula symbiotic genes.</title>
        <authorList>
            <person name="Pecrix Y."/>
            <person name="Staton S.E."/>
            <person name="Sallet E."/>
            <person name="Lelandais-Briere C."/>
            <person name="Moreau S."/>
            <person name="Carrere S."/>
            <person name="Blein T."/>
            <person name="Jardinaud M.F."/>
            <person name="Latrasse D."/>
            <person name="Zouine M."/>
            <person name="Zahm M."/>
            <person name="Kreplak J."/>
            <person name="Mayjonade B."/>
            <person name="Satge C."/>
            <person name="Perez M."/>
            <person name="Cauet S."/>
            <person name="Marande W."/>
            <person name="Chantry-Darmon C."/>
            <person name="Lopez-Roques C."/>
            <person name="Bouchez O."/>
            <person name="Berard A."/>
            <person name="Debelle F."/>
            <person name="Munos S."/>
            <person name="Bendahmane A."/>
            <person name="Berges H."/>
            <person name="Niebel A."/>
            <person name="Buitink J."/>
            <person name="Frugier F."/>
            <person name="Benhamed M."/>
            <person name="Crespi M."/>
            <person name="Gouzy J."/>
            <person name="Gamas P."/>
        </authorList>
    </citation>
    <scope>NUCLEOTIDE SEQUENCE [LARGE SCALE GENOMIC DNA]</scope>
    <source>
        <strain evidence="2">cv. Jemalong A17</strain>
    </source>
</reference>
<accession>A0A396JNY3</accession>
<organism evidence="1 2">
    <name type="scientific">Medicago truncatula</name>
    <name type="common">Barrel medic</name>
    <name type="synonym">Medicago tribuloides</name>
    <dbReference type="NCBI Taxonomy" id="3880"/>
    <lineage>
        <taxon>Eukaryota</taxon>
        <taxon>Viridiplantae</taxon>
        <taxon>Streptophyta</taxon>
        <taxon>Embryophyta</taxon>
        <taxon>Tracheophyta</taxon>
        <taxon>Spermatophyta</taxon>
        <taxon>Magnoliopsida</taxon>
        <taxon>eudicotyledons</taxon>
        <taxon>Gunneridae</taxon>
        <taxon>Pentapetalae</taxon>
        <taxon>rosids</taxon>
        <taxon>fabids</taxon>
        <taxon>Fabales</taxon>
        <taxon>Fabaceae</taxon>
        <taxon>Papilionoideae</taxon>
        <taxon>50 kb inversion clade</taxon>
        <taxon>NPAAA clade</taxon>
        <taxon>Hologalegina</taxon>
        <taxon>IRL clade</taxon>
        <taxon>Trifolieae</taxon>
        <taxon>Medicago</taxon>
    </lineage>
</organism>
<dbReference type="AlphaFoldDB" id="A0A396JNY3"/>
<evidence type="ECO:0000313" key="1">
    <source>
        <dbReference type="EMBL" id="RHN79989.1"/>
    </source>
</evidence>
<protein>
    <submittedName>
        <fullName evidence="1">Uncharacterized protein</fullName>
    </submittedName>
</protein>
<dbReference type="PANTHER" id="PTHR34538:SF4">
    <property type="entry name" value="EXPRESSED PROTEIN"/>
    <property type="match status" value="1"/>
</dbReference>
<dbReference type="Proteomes" id="UP000265566">
    <property type="component" value="Chromosome 1"/>
</dbReference>
<dbReference type="EMBL" id="PSQE01000001">
    <property type="protein sequence ID" value="RHN79989.1"/>
    <property type="molecule type" value="Genomic_DNA"/>
</dbReference>
<gene>
    <name evidence="1" type="ORF">MtrunA17_Chr1g0183351</name>
</gene>
<evidence type="ECO:0000313" key="2">
    <source>
        <dbReference type="Proteomes" id="UP000265566"/>
    </source>
</evidence>
<dbReference type="PANTHER" id="PTHR34538">
    <property type="entry name" value="EXPRESSED PROTEIN"/>
    <property type="match status" value="1"/>
</dbReference>
<name>A0A396JNY3_MEDTR</name>
<proteinExistence type="predicted"/>
<sequence>MKLSRMYSFQRNQLMKFQRKTRVTSSVTLGNNNVQRSVTLECCSLSFIVKKLFCKLKNCWKQSLGWKRSSPQYSYDLQSYCLNFDDGTSNDCMIPSRVC</sequence>
<dbReference type="Gramene" id="rna3855">
    <property type="protein sequence ID" value="RHN79989.1"/>
    <property type="gene ID" value="gene3855"/>
</dbReference>